<keyword evidence="1" id="KW-0732">Signal</keyword>
<evidence type="ECO:0000313" key="2">
    <source>
        <dbReference type="EMBL" id="GAA4321199.1"/>
    </source>
</evidence>
<gene>
    <name evidence="2" type="ORF">GCM10023184_06820</name>
</gene>
<protein>
    <recommendedName>
        <fullName evidence="4">Lipocalin-like domain-containing protein</fullName>
    </recommendedName>
</protein>
<dbReference type="RefSeq" id="WP_345253397.1">
    <property type="nucleotide sequence ID" value="NZ_BAABGY010000002.1"/>
</dbReference>
<keyword evidence="3" id="KW-1185">Reference proteome</keyword>
<evidence type="ECO:0000313" key="3">
    <source>
        <dbReference type="Proteomes" id="UP001501725"/>
    </source>
</evidence>
<evidence type="ECO:0000256" key="1">
    <source>
        <dbReference type="SAM" id="SignalP"/>
    </source>
</evidence>
<accession>A0ABP8GBW5</accession>
<comment type="caution">
    <text evidence="2">The sequence shown here is derived from an EMBL/GenBank/DDBJ whole genome shotgun (WGS) entry which is preliminary data.</text>
</comment>
<reference evidence="3" key="1">
    <citation type="journal article" date="2019" name="Int. J. Syst. Evol. Microbiol.">
        <title>The Global Catalogue of Microorganisms (GCM) 10K type strain sequencing project: providing services to taxonomists for standard genome sequencing and annotation.</title>
        <authorList>
            <consortium name="The Broad Institute Genomics Platform"/>
            <consortium name="The Broad Institute Genome Sequencing Center for Infectious Disease"/>
            <person name="Wu L."/>
            <person name="Ma J."/>
        </authorList>
    </citation>
    <scope>NUCLEOTIDE SEQUENCE [LARGE SCALE GENOMIC DNA]</scope>
    <source>
        <strain evidence="3">JCM 17919</strain>
    </source>
</reference>
<dbReference type="EMBL" id="BAABGY010000002">
    <property type="protein sequence ID" value="GAA4321199.1"/>
    <property type="molecule type" value="Genomic_DNA"/>
</dbReference>
<feature type="chain" id="PRO_5047360126" description="Lipocalin-like domain-containing protein" evidence="1">
    <location>
        <begin position="18"/>
        <end position="171"/>
    </location>
</feature>
<feature type="signal peptide" evidence="1">
    <location>
        <begin position="1"/>
        <end position="17"/>
    </location>
</feature>
<dbReference type="Proteomes" id="UP001501725">
    <property type="component" value="Unassembled WGS sequence"/>
</dbReference>
<sequence>MKRLLLFLLLLSGTAAAQDFPEAFVGHWKGTLHWYSAGKKEPRTVTMQLLIGRTDTAGQYTWRIVYGDSLRDDRPYVLRPADSAKGHWLIDERNGILLDQYWVGGRLTSAFSVQSSTIHNAYWLEGGRLIAEFHATGVAPVRTSGHGTEASPEVKSFPTKSYQRAVLERMR</sequence>
<proteinExistence type="predicted"/>
<name>A0ABP8GBW5_9BACT</name>
<organism evidence="2 3">
    <name type="scientific">Flaviaesturariibacter amylovorans</name>
    <dbReference type="NCBI Taxonomy" id="1084520"/>
    <lineage>
        <taxon>Bacteria</taxon>
        <taxon>Pseudomonadati</taxon>
        <taxon>Bacteroidota</taxon>
        <taxon>Chitinophagia</taxon>
        <taxon>Chitinophagales</taxon>
        <taxon>Chitinophagaceae</taxon>
        <taxon>Flaviaestuariibacter</taxon>
    </lineage>
</organism>
<evidence type="ECO:0008006" key="4">
    <source>
        <dbReference type="Google" id="ProtNLM"/>
    </source>
</evidence>